<feature type="compositionally biased region" description="Pro residues" evidence="1">
    <location>
        <begin position="233"/>
        <end position="243"/>
    </location>
</feature>
<keyword evidence="3" id="KW-1185">Reference proteome</keyword>
<dbReference type="KEGG" id="chig:CH63R_00709"/>
<protein>
    <submittedName>
        <fullName evidence="2">Uncharacterized protein</fullName>
    </submittedName>
</protein>
<dbReference type="GeneID" id="28859791"/>
<name>A0A1B7YU05_COLHI</name>
<sequence>MDLACPPSTQKRTRKRRRLSAVTSVAWEHGLDESCRAGSGGSPHPLAPAGAGDADERHGGDERHRTYCLSPATPRPRARPLREQGKTSYRTIDPEAPRLPEVRAKLLRSRPCRGALLQHDTWNRPQPQTKKGGKGGLKKEPPLTTSQPETTRRHLEGWCAKPEQHTWPQALSQRFSLFSNAASPSASRGKGDGGRGKGWKLERKARPETFVSHDAKPTNNGGRGARQNQRGPNPRPPASHPGV</sequence>
<dbReference type="EMBL" id="LTAN01000001">
    <property type="protein sequence ID" value="OBR15529.1"/>
    <property type="molecule type" value="Genomic_DNA"/>
</dbReference>
<dbReference type="AlphaFoldDB" id="A0A1B7YU05"/>
<feature type="region of interest" description="Disordered" evidence="1">
    <location>
        <begin position="178"/>
        <end position="243"/>
    </location>
</feature>
<feature type="region of interest" description="Disordered" evidence="1">
    <location>
        <begin position="115"/>
        <end position="165"/>
    </location>
</feature>
<evidence type="ECO:0000313" key="3">
    <source>
        <dbReference type="Proteomes" id="UP000092177"/>
    </source>
</evidence>
<dbReference type="RefSeq" id="XP_018164046.1">
    <property type="nucleotide sequence ID" value="XM_018295684.1"/>
</dbReference>
<feature type="compositionally biased region" description="Basic and acidic residues" evidence="1">
    <location>
        <begin position="92"/>
        <end position="101"/>
    </location>
</feature>
<evidence type="ECO:0000313" key="2">
    <source>
        <dbReference type="EMBL" id="OBR15529.1"/>
    </source>
</evidence>
<gene>
    <name evidence="2" type="ORF">CH63R_00709</name>
</gene>
<proteinExistence type="predicted"/>
<feature type="region of interest" description="Disordered" evidence="1">
    <location>
        <begin position="1"/>
        <end position="101"/>
    </location>
</feature>
<dbReference type="VEuPathDB" id="FungiDB:CH63R_00709"/>
<dbReference type="Proteomes" id="UP000092177">
    <property type="component" value="Chromosome 1"/>
</dbReference>
<accession>A0A1B7YU05</accession>
<organism evidence="2 3">
    <name type="scientific">Colletotrichum higginsianum (strain IMI 349063)</name>
    <name type="common">Crucifer anthracnose fungus</name>
    <dbReference type="NCBI Taxonomy" id="759273"/>
    <lineage>
        <taxon>Eukaryota</taxon>
        <taxon>Fungi</taxon>
        <taxon>Dikarya</taxon>
        <taxon>Ascomycota</taxon>
        <taxon>Pezizomycotina</taxon>
        <taxon>Sordariomycetes</taxon>
        <taxon>Hypocreomycetidae</taxon>
        <taxon>Glomerellales</taxon>
        <taxon>Glomerellaceae</taxon>
        <taxon>Colletotrichum</taxon>
        <taxon>Colletotrichum destructivum species complex</taxon>
    </lineage>
</organism>
<feature type="compositionally biased region" description="Basic and acidic residues" evidence="1">
    <location>
        <begin position="189"/>
        <end position="216"/>
    </location>
</feature>
<feature type="compositionally biased region" description="Basic and acidic residues" evidence="1">
    <location>
        <begin position="54"/>
        <end position="65"/>
    </location>
</feature>
<evidence type="ECO:0000256" key="1">
    <source>
        <dbReference type="SAM" id="MobiDB-lite"/>
    </source>
</evidence>
<reference evidence="3" key="1">
    <citation type="journal article" date="2017" name="BMC Genomics">
        <title>Gapless genome assembly of Colletotrichum higginsianum reveals chromosome structure and association of transposable elements with secondary metabolite gene clusters.</title>
        <authorList>
            <person name="Dallery J.-F."/>
            <person name="Lapalu N."/>
            <person name="Zampounis A."/>
            <person name="Pigne S."/>
            <person name="Luyten I."/>
            <person name="Amselem J."/>
            <person name="Wittenberg A.H.J."/>
            <person name="Zhou S."/>
            <person name="de Queiroz M.V."/>
            <person name="Robin G.P."/>
            <person name="Auger A."/>
            <person name="Hainaut M."/>
            <person name="Henrissat B."/>
            <person name="Kim K.-T."/>
            <person name="Lee Y.-H."/>
            <person name="Lespinet O."/>
            <person name="Schwartz D.C."/>
            <person name="Thon M.R."/>
            <person name="O'Connell R.J."/>
        </authorList>
    </citation>
    <scope>NUCLEOTIDE SEQUENCE [LARGE SCALE GENOMIC DNA]</scope>
    <source>
        <strain evidence="3">IMI 349063</strain>
    </source>
</reference>
<comment type="caution">
    <text evidence="2">The sequence shown here is derived from an EMBL/GenBank/DDBJ whole genome shotgun (WGS) entry which is preliminary data.</text>
</comment>